<dbReference type="PANTHER" id="PTHR31001">
    <property type="entry name" value="UNCHARACTERIZED TRANSCRIPTIONAL REGULATORY PROTEIN"/>
    <property type="match status" value="1"/>
</dbReference>
<reference evidence="5 6" key="1">
    <citation type="submission" date="2019-02" db="EMBL/GenBank/DDBJ databases">
        <title>Genome sequencing of the rare red list fungi Hericium alpestre (H. flagellum).</title>
        <authorList>
            <person name="Buettner E."/>
            <person name="Kellner H."/>
        </authorList>
    </citation>
    <scope>NUCLEOTIDE SEQUENCE [LARGE SCALE GENOMIC DNA]</scope>
    <source>
        <strain evidence="5 6">DSM 108284</strain>
    </source>
</reference>
<feature type="region of interest" description="Disordered" evidence="3">
    <location>
        <begin position="427"/>
        <end position="451"/>
    </location>
</feature>
<dbReference type="Pfam" id="PF04082">
    <property type="entry name" value="Fungal_trans"/>
    <property type="match status" value="1"/>
</dbReference>
<dbReference type="SMART" id="SM00906">
    <property type="entry name" value="Fungal_trans"/>
    <property type="match status" value="1"/>
</dbReference>
<dbReference type="InterPro" id="IPR007219">
    <property type="entry name" value="XnlR_reg_dom"/>
</dbReference>
<dbReference type="CDD" id="cd12148">
    <property type="entry name" value="fungal_TF_MHR"/>
    <property type="match status" value="1"/>
</dbReference>
<feature type="region of interest" description="Disordered" evidence="3">
    <location>
        <begin position="472"/>
        <end position="493"/>
    </location>
</feature>
<dbReference type="GO" id="GO:0003677">
    <property type="term" value="F:DNA binding"/>
    <property type="evidence" value="ECO:0007669"/>
    <property type="project" value="InterPro"/>
</dbReference>
<dbReference type="GO" id="GO:0008270">
    <property type="term" value="F:zinc ion binding"/>
    <property type="evidence" value="ECO:0007669"/>
    <property type="project" value="InterPro"/>
</dbReference>
<dbReference type="PANTHER" id="PTHR31001:SF56">
    <property type="entry name" value="ZN(2)-C6 FUNGAL-TYPE DOMAIN-CONTAINING PROTEIN"/>
    <property type="match status" value="1"/>
</dbReference>
<keyword evidence="2" id="KW-0539">Nucleus</keyword>
<evidence type="ECO:0000313" key="6">
    <source>
        <dbReference type="Proteomes" id="UP000298061"/>
    </source>
</evidence>
<feature type="compositionally biased region" description="Low complexity" evidence="3">
    <location>
        <begin position="433"/>
        <end position="451"/>
    </location>
</feature>
<sequence>FGAVKARQIWEELVPAFYPAPAENAVPHDLALLFIVFCFGALTDPALPPAPHNHEAEEWYTLTRAALAVEPVMERAPSVSTVQTLAMVGIYQGLVAGEGSIEATWAWMGMSTKLAQSIGLPDRDCARWKLPPAEVQKRRALFWELFITDCWQSLATGRLATFALPFIDCELPQDQEQTMTADGTPQPSFSHWKAQFGKTCVSEVVRGILTARAPKYSVILELDRRVRDMELPRYATEPPPRGAGFDVTMSCYMPVNYRCLTLVYIHRAFFAQGLCDQPADPLKSSYALSVSAGYRSACELLGSVREQFAFAPEQIARFWVLWTHAFSSAVMLALVPVRAPKSKLAHTALMELKGACDLFEQAAVHGGRVVKMLPVVRRHLEKATHSFHAARTPLLKGPGGGDAEFFPAPARDEFSMFQGVTHTVATKARARARPPALSPSSSSAGGTSISGGASLSGASECMSVSASGSSVSSVAPPSAYAPVSSGVTTDSSVAEHTQPFQQAWGEVPHATLVDQLMTFEGTLDAQISGSDAALQPGFGYDYGAAGGYAKYETAGQYSYAGQEASWQEQSQKGYQIPPSSSTQPQHPQEKCIHGRITNRLLHIIPHIPITRCKIHTLTPILLTTIIITPILRLNPTPILILILIPTRIPIIPTPTPTRTHPN</sequence>
<feature type="non-terminal residue" evidence="5">
    <location>
        <position position="662"/>
    </location>
</feature>
<dbReference type="Proteomes" id="UP000298061">
    <property type="component" value="Unassembled WGS sequence"/>
</dbReference>
<evidence type="ECO:0000256" key="3">
    <source>
        <dbReference type="SAM" id="MobiDB-lite"/>
    </source>
</evidence>
<dbReference type="GO" id="GO:0005634">
    <property type="term" value="C:nucleus"/>
    <property type="evidence" value="ECO:0007669"/>
    <property type="project" value="UniProtKB-SubCell"/>
</dbReference>
<dbReference type="OrthoDB" id="424974at2759"/>
<comment type="subcellular location">
    <subcellularLocation>
        <location evidence="1">Nucleus</location>
    </subcellularLocation>
</comment>
<protein>
    <recommendedName>
        <fullName evidence="4">Xylanolytic transcriptional activator regulatory domain-containing protein</fullName>
    </recommendedName>
</protein>
<organism evidence="5 6">
    <name type="scientific">Hericium alpestre</name>
    <dbReference type="NCBI Taxonomy" id="135208"/>
    <lineage>
        <taxon>Eukaryota</taxon>
        <taxon>Fungi</taxon>
        <taxon>Dikarya</taxon>
        <taxon>Basidiomycota</taxon>
        <taxon>Agaricomycotina</taxon>
        <taxon>Agaricomycetes</taxon>
        <taxon>Russulales</taxon>
        <taxon>Hericiaceae</taxon>
        <taxon>Hericium</taxon>
    </lineage>
</organism>
<feature type="compositionally biased region" description="Low complexity" evidence="3">
    <location>
        <begin position="472"/>
        <end position="487"/>
    </location>
</feature>
<accession>A0A4Y9ZHB7</accession>
<feature type="domain" description="Xylanolytic transcriptional activator regulatory" evidence="4">
    <location>
        <begin position="104"/>
        <end position="178"/>
    </location>
</feature>
<gene>
    <name evidence="5" type="ORF">EWM64_g10605</name>
</gene>
<proteinExistence type="predicted"/>
<keyword evidence="6" id="KW-1185">Reference proteome</keyword>
<evidence type="ECO:0000259" key="4">
    <source>
        <dbReference type="SMART" id="SM00906"/>
    </source>
</evidence>
<feature type="region of interest" description="Disordered" evidence="3">
    <location>
        <begin position="568"/>
        <end position="588"/>
    </location>
</feature>
<dbReference type="STRING" id="135208.A0A4Y9ZHB7"/>
<feature type="compositionally biased region" description="Low complexity" evidence="3">
    <location>
        <begin position="575"/>
        <end position="586"/>
    </location>
</feature>
<name>A0A4Y9ZHB7_9AGAM</name>
<dbReference type="InterPro" id="IPR050613">
    <property type="entry name" value="Sec_Metabolite_Reg"/>
</dbReference>
<feature type="non-terminal residue" evidence="5">
    <location>
        <position position="1"/>
    </location>
</feature>
<evidence type="ECO:0000256" key="2">
    <source>
        <dbReference type="ARBA" id="ARBA00023242"/>
    </source>
</evidence>
<evidence type="ECO:0000313" key="5">
    <source>
        <dbReference type="EMBL" id="TFY73407.1"/>
    </source>
</evidence>
<comment type="caution">
    <text evidence="5">The sequence shown here is derived from an EMBL/GenBank/DDBJ whole genome shotgun (WGS) entry which is preliminary data.</text>
</comment>
<dbReference type="AlphaFoldDB" id="A0A4Y9ZHB7"/>
<dbReference type="GO" id="GO:0006351">
    <property type="term" value="P:DNA-templated transcription"/>
    <property type="evidence" value="ECO:0007669"/>
    <property type="project" value="InterPro"/>
</dbReference>
<dbReference type="EMBL" id="SFCI01002895">
    <property type="protein sequence ID" value="TFY73407.1"/>
    <property type="molecule type" value="Genomic_DNA"/>
</dbReference>
<evidence type="ECO:0000256" key="1">
    <source>
        <dbReference type="ARBA" id="ARBA00004123"/>
    </source>
</evidence>